<evidence type="ECO:0000256" key="8">
    <source>
        <dbReference type="SAM" id="Phobius"/>
    </source>
</evidence>
<organism evidence="10 11">
    <name type="scientific">Chitinimonas taiwanensis DSM 18899</name>
    <dbReference type="NCBI Taxonomy" id="1121279"/>
    <lineage>
        <taxon>Bacteria</taxon>
        <taxon>Pseudomonadati</taxon>
        <taxon>Pseudomonadota</taxon>
        <taxon>Betaproteobacteria</taxon>
        <taxon>Neisseriales</taxon>
        <taxon>Chitinibacteraceae</taxon>
        <taxon>Chitinimonas</taxon>
    </lineage>
</organism>
<dbReference type="InterPro" id="IPR004626">
    <property type="entry name" value="RarD"/>
</dbReference>
<feature type="transmembrane region" description="Helical" evidence="8">
    <location>
        <begin position="174"/>
        <end position="194"/>
    </location>
</feature>
<feature type="transmembrane region" description="Helical" evidence="8">
    <location>
        <begin position="67"/>
        <end position="87"/>
    </location>
</feature>
<gene>
    <name evidence="10" type="ORF">SAMN02745887_00973</name>
</gene>
<dbReference type="OrthoDB" id="369870at2"/>
<dbReference type="Pfam" id="PF00892">
    <property type="entry name" value="EamA"/>
    <property type="match status" value="1"/>
</dbReference>
<evidence type="ECO:0000256" key="4">
    <source>
        <dbReference type="ARBA" id="ARBA00022475"/>
    </source>
</evidence>
<sequence length="294" mass="32256">MQTGILYACAAYFIWGLLPLYLKALKHVPALEILMHRMVWSLVFLAVVLALKKHWGWIKPALADRKVIMRFVASAGVLSINWFIYIWAVNAGRVVDASLGYFINPLVNVMFGYFLLHERLRPAQWAAISVAAAGVLWLTVQAGQLPWIGLLLAASFGTYGLLRKTASLGALEGLSLETLLLTPFALAWLGWLVGHGQSGFVNGDAHTHWLLIAAGPITAIPLLLFAAGARRIPMSLLGLLQYIGPTLQMGLGVFLWHEPFGQGKLIGFALIWSALLLYTLENLLHGRKQKLAAA</sequence>
<evidence type="ECO:0000256" key="1">
    <source>
        <dbReference type="ARBA" id="ARBA00004651"/>
    </source>
</evidence>
<evidence type="ECO:0000256" key="2">
    <source>
        <dbReference type="ARBA" id="ARBA00007362"/>
    </source>
</evidence>
<evidence type="ECO:0000313" key="10">
    <source>
        <dbReference type="EMBL" id="SFZ73762.1"/>
    </source>
</evidence>
<evidence type="ECO:0000313" key="11">
    <source>
        <dbReference type="Proteomes" id="UP000186513"/>
    </source>
</evidence>
<dbReference type="InterPro" id="IPR037185">
    <property type="entry name" value="EmrE-like"/>
</dbReference>
<dbReference type="NCBIfam" id="TIGR00688">
    <property type="entry name" value="rarD"/>
    <property type="match status" value="1"/>
</dbReference>
<evidence type="ECO:0000259" key="9">
    <source>
        <dbReference type="Pfam" id="PF00892"/>
    </source>
</evidence>
<keyword evidence="3" id="KW-0813">Transport</keyword>
<feature type="domain" description="EamA" evidence="9">
    <location>
        <begin position="3"/>
        <end position="139"/>
    </location>
</feature>
<dbReference type="AlphaFoldDB" id="A0A1K2HBW1"/>
<comment type="subcellular location">
    <subcellularLocation>
        <location evidence="1">Cell membrane</location>
        <topology evidence="1">Multi-pass membrane protein</topology>
    </subcellularLocation>
</comment>
<dbReference type="GO" id="GO:0005886">
    <property type="term" value="C:plasma membrane"/>
    <property type="evidence" value="ECO:0007669"/>
    <property type="project" value="UniProtKB-SubCell"/>
</dbReference>
<keyword evidence="5 8" id="KW-0812">Transmembrane</keyword>
<keyword evidence="6 8" id="KW-1133">Transmembrane helix</keyword>
<feature type="transmembrane region" description="Helical" evidence="8">
    <location>
        <begin position="239"/>
        <end position="257"/>
    </location>
</feature>
<feature type="transmembrane region" description="Helical" evidence="8">
    <location>
        <begin position="263"/>
        <end position="280"/>
    </location>
</feature>
<proteinExistence type="inferred from homology"/>
<keyword evidence="7 8" id="KW-0472">Membrane</keyword>
<accession>A0A1K2HBW1</accession>
<dbReference type="EMBL" id="FPKR01000003">
    <property type="protein sequence ID" value="SFZ73762.1"/>
    <property type="molecule type" value="Genomic_DNA"/>
</dbReference>
<dbReference type="SUPFAM" id="SSF103481">
    <property type="entry name" value="Multidrug resistance efflux transporter EmrE"/>
    <property type="match status" value="2"/>
</dbReference>
<keyword evidence="4" id="KW-1003">Cell membrane</keyword>
<evidence type="ECO:0000256" key="7">
    <source>
        <dbReference type="ARBA" id="ARBA00023136"/>
    </source>
</evidence>
<feature type="transmembrane region" description="Helical" evidence="8">
    <location>
        <begin position="206"/>
        <end position="227"/>
    </location>
</feature>
<name>A0A1K2HBW1_9NEIS</name>
<dbReference type="InterPro" id="IPR000620">
    <property type="entry name" value="EamA_dom"/>
</dbReference>
<keyword evidence="11" id="KW-1185">Reference proteome</keyword>
<reference evidence="10 11" key="1">
    <citation type="submission" date="2016-11" db="EMBL/GenBank/DDBJ databases">
        <authorList>
            <person name="Jaros S."/>
            <person name="Januszkiewicz K."/>
            <person name="Wedrychowicz H."/>
        </authorList>
    </citation>
    <scope>NUCLEOTIDE SEQUENCE [LARGE SCALE GENOMIC DNA]</scope>
    <source>
        <strain evidence="10 11">DSM 18899</strain>
    </source>
</reference>
<feature type="transmembrane region" description="Helical" evidence="8">
    <location>
        <begin position="5"/>
        <end position="22"/>
    </location>
</feature>
<feature type="transmembrane region" description="Helical" evidence="8">
    <location>
        <begin position="145"/>
        <end position="162"/>
    </location>
</feature>
<evidence type="ECO:0000256" key="6">
    <source>
        <dbReference type="ARBA" id="ARBA00022989"/>
    </source>
</evidence>
<feature type="transmembrane region" description="Helical" evidence="8">
    <location>
        <begin position="99"/>
        <end position="116"/>
    </location>
</feature>
<feature type="transmembrane region" description="Helical" evidence="8">
    <location>
        <begin position="123"/>
        <end position="139"/>
    </location>
</feature>
<dbReference type="Proteomes" id="UP000186513">
    <property type="component" value="Unassembled WGS sequence"/>
</dbReference>
<protein>
    <submittedName>
        <fullName evidence="10">Chloramphenicol-sensitive protein RarD</fullName>
    </submittedName>
</protein>
<evidence type="ECO:0000256" key="3">
    <source>
        <dbReference type="ARBA" id="ARBA00022448"/>
    </source>
</evidence>
<dbReference type="PANTHER" id="PTHR22911">
    <property type="entry name" value="ACYL-MALONYL CONDENSING ENZYME-RELATED"/>
    <property type="match status" value="1"/>
</dbReference>
<evidence type="ECO:0000256" key="5">
    <source>
        <dbReference type="ARBA" id="ARBA00022692"/>
    </source>
</evidence>
<feature type="transmembrane region" description="Helical" evidence="8">
    <location>
        <begin position="34"/>
        <end position="55"/>
    </location>
</feature>
<dbReference type="PANTHER" id="PTHR22911:SF137">
    <property type="entry name" value="SOLUTE CARRIER FAMILY 35 MEMBER G2-RELATED"/>
    <property type="match status" value="1"/>
</dbReference>
<comment type="similarity">
    <text evidence="2">Belongs to the EamA transporter family.</text>
</comment>